<dbReference type="STRING" id="1797692.A3I33_02785"/>
<keyword evidence="3 4" id="KW-0175">Coiled coil</keyword>
<dbReference type="PANTHER" id="PTHR32347">
    <property type="entry name" value="EFFLUX SYSTEM COMPONENT YKNX-RELATED"/>
    <property type="match status" value="1"/>
</dbReference>
<comment type="subcellular location">
    <subcellularLocation>
        <location evidence="1">Cell envelope</location>
    </subcellularLocation>
</comment>
<dbReference type="Gene3D" id="2.40.30.170">
    <property type="match status" value="1"/>
</dbReference>
<dbReference type="InterPro" id="IPR006143">
    <property type="entry name" value="RND_pump_MFP"/>
</dbReference>
<dbReference type="Proteomes" id="UP000176544">
    <property type="component" value="Unassembled WGS sequence"/>
</dbReference>
<reference evidence="6 7" key="1">
    <citation type="journal article" date="2016" name="Nat. Commun.">
        <title>Thousands of microbial genomes shed light on interconnected biogeochemical processes in an aquifer system.</title>
        <authorList>
            <person name="Anantharaman K."/>
            <person name="Brown C.T."/>
            <person name="Hug L.A."/>
            <person name="Sharon I."/>
            <person name="Castelle C.J."/>
            <person name="Probst A.J."/>
            <person name="Thomas B.C."/>
            <person name="Singh A."/>
            <person name="Wilkins M.J."/>
            <person name="Karaoz U."/>
            <person name="Brodie E.L."/>
            <person name="Williams K.H."/>
            <person name="Hubbard S.S."/>
            <person name="Banfield J.F."/>
        </authorList>
    </citation>
    <scope>NUCLEOTIDE SEQUENCE [LARGE SCALE GENOMIC DNA]</scope>
</reference>
<sequence length="504" mass="54234">MTKKILSLNRKFIKLAKKKPILSIGIGIVTFGVIMFAAISDGDGQYTFVTAERRDIVQEVEVAGSVKAAEDVDLAFEEPGTISQVFADVGDEVRAGQTLVTLRNSDIIALLNQAEAQADIEVATLNTLTANTEQELSNSYSNALNTIDDALAKSEDAVRAKSSSIFSGSKYSNYYLTFNPCDTIRKNNAQNLRLEAELELERWNKELKTLETGNPSTDELDVALFNATRHLDLIQKTVNAINEVLATTCSVEDSTLDTARTNMATAQTNVSTAIDNINDLTQAIALNKISVADDNDVAAQEARVRAAEANADNYKAQLEKTIMRSPINGVLTRQEAVTGETAIANTSLVSVISASSFEVKANIPEVELAEVSVGARADITLDAYGEKEIFEAHIVTIDPAETIVGGVPNYKATLLFDKNDERIRSGMTANIRALGETRNSVIGVPRGSIFEVAGIKKVNVLVGEGRRAEVIEVNVETGVAGSDGFVEIISGIEEGDRIVITVAK</sequence>
<feature type="coiled-coil region" evidence="4">
    <location>
        <begin position="297"/>
        <end position="324"/>
    </location>
</feature>
<evidence type="ECO:0000256" key="1">
    <source>
        <dbReference type="ARBA" id="ARBA00004196"/>
    </source>
</evidence>
<comment type="caution">
    <text evidence="6">The sequence shown here is derived from an EMBL/GenBank/DDBJ whole genome shotgun (WGS) entry which is preliminary data.</text>
</comment>
<evidence type="ECO:0000256" key="4">
    <source>
        <dbReference type="SAM" id="Coils"/>
    </source>
</evidence>
<keyword evidence="5" id="KW-0812">Transmembrane</keyword>
<evidence type="ECO:0008006" key="8">
    <source>
        <dbReference type="Google" id="ProtNLM"/>
    </source>
</evidence>
<dbReference type="GO" id="GO:0030313">
    <property type="term" value="C:cell envelope"/>
    <property type="evidence" value="ECO:0007669"/>
    <property type="project" value="UniProtKB-SubCell"/>
</dbReference>
<feature type="transmembrane region" description="Helical" evidence="5">
    <location>
        <begin position="21"/>
        <end position="39"/>
    </location>
</feature>
<dbReference type="GO" id="GO:0016020">
    <property type="term" value="C:membrane"/>
    <property type="evidence" value="ECO:0007669"/>
    <property type="project" value="InterPro"/>
</dbReference>
<gene>
    <name evidence="6" type="ORF">A3I33_02785</name>
</gene>
<name>A0A1G1Z7M7_9BACT</name>
<dbReference type="Gene3D" id="2.40.420.20">
    <property type="match status" value="1"/>
</dbReference>
<dbReference type="AlphaFoldDB" id="A0A1G1Z7M7"/>
<dbReference type="GO" id="GO:0022857">
    <property type="term" value="F:transmembrane transporter activity"/>
    <property type="evidence" value="ECO:0007669"/>
    <property type="project" value="InterPro"/>
</dbReference>
<evidence type="ECO:0000256" key="3">
    <source>
        <dbReference type="ARBA" id="ARBA00023054"/>
    </source>
</evidence>
<organism evidence="6 7">
    <name type="scientific">Candidatus Colwellbacteria bacterium RIFCSPLOWO2_02_FULL_45_11</name>
    <dbReference type="NCBI Taxonomy" id="1797692"/>
    <lineage>
        <taxon>Bacteria</taxon>
        <taxon>Candidatus Colwelliibacteriota</taxon>
    </lineage>
</organism>
<evidence type="ECO:0000313" key="7">
    <source>
        <dbReference type="Proteomes" id="UP000176544"/>
    </source>
</evidence>
<feature type="coiled-coil region" evidence="4">
    <location>
        <begin position="186"/>
        <end position="213"/>
    </location>
</feature>
<keyword evidence="5" id="KW-0472">Membrane</keyword>
<keyword evidence="5" id="KW-1133">Transmembrane helix</keyword>
<proteinExistence type="inferred from homology"/>
<dbReference type="SUPFAM" id="SSF111369">
    <property type="entry name" value="HlyD-like secretion proteins"/>
    <property type="match status" value="2"/>
</dbReference>
<evidence type="ECO:0000256" key="2">
    <source>
        <dbReference type="ARBA" id="ARBA00009477"/>
    </source>
</evidence>
<protein>
    <recommendedName>
        <fullName evidence="8">Membrane fusion protein biotin-lipoyl like domain-containing protein</fullName>
    </recommendedName>
</protein>
<dbReference type="NCBIfam" id="TIGR01730">
    <property type="entry name" value="RND_mfp"/>
    <property type="match status" value="1"/>
</dbReference>
<accession>A0A1G1Z7M7</accession>
<dbReference type="Gene3D" id="2.40.50.100">
    <property type="match status" value="1"/>
</dbReference>
<evidence type="ECO:0000256" key="5">
    <source>
        <dbReference type="SAM" id="Phobius"/>
    </source>
</evidence>
<evidence type="ECO:0000313" key="6">
    <source>
        <dbReference type="EMBL" id="OGY60524.1"/>
    </source>
</evidence>
<dbReference type="InterPro" id="IPR050465">
    <property type="entry name" value="UPF0194_transport"/>
</dbReference>
<dbReference type="EMBL" id="MHJA01000030">
    <property type="protein sequence ID" value="OGY60524.1"/>
    <property type="molecule type" value="Genomic_DNA"/>
</dbReference>
<comment type="similarity">
    <text evidence="2">Belongs to the membrane fusion protein (MFP) (TC 8.A.1) family.</text>
</comment>
<dbReference type="PANTHER" id="PTHR32347:SF23">
    <property type="entry name" value="BLL5650 PROTEIN"/>
    <property type="match status" value="1"/>
</dbReference>